<organism evidence="1 2">
    <name type="scientific">Artomyces pyxidatus</name>
    <dbReference type="NCBI Taxonomy" id="48021"/>
    <lineage>
        <taxon>Eukaryota</taxon>
        <taxon>Fungi</taxon>
        <taxon>Dikarya</taxon>
        <taxon>Basidiomycota</taxon>
        <taxon>Agaricomycotina</taxon>
        <taxon>Agaricomycetes</taxon>
        <taxon>Russulales</taxon>
        <taxon>Auriscalpiaceae</taxon>
        <taxon>Artomyces</taxon>
    </lineage>
</organism>
<name>A0ACB8T9Y8_9AGAM</name>
<evidence type="ECO:0000313" key="2">
    <source>
        <dbReference type="Proteomes" id="UP000814140"/>
    </source>
</evidence>
<proteinExistence type="predicted"/>
<sequence length="248" mass="27443">MTSPSIRTLWILRGYPIMRLKPVHSTSLLRSHDKRRFTNTGLLEAVTLRLEVDECKVDVYSKPPSILASCSQISSLITWSNYLACERSERWTTGRHRGSRYLSYHIFGWILDPNALSYPLQATTYTGPSNRYCTAEAIHPKRNFSSPTRPASVTSSPWGPSPSSYGARRTREFYLAIAAVHDGCDTTGSWAGSPRRRDDIISVPQPHPIKESPTVAGDRGGVSAGAVEVAGSGGACKRRTRCQVFISR</sequence>
<protein>
    <submittedName>
        <fullName evidence="1">Uncharacterized protein</fullName>
    </submittedName>
</protein>
<gene>
    <name evidence="1" type="ORF">BV25DRAFT_220874</name>
</gene>
<evidence type="ECO:0000313" key="1">
    <source>
        <dbReference type="EMBL" id="KAI0064988.1"/>
    </source>
</evidence>
<reference evidence="1" key="1">
    <citation type="submission" date="2021-03" db="EMBL/GenBank/DDBJ databases">
        <authorList>
            <consortium name="DOE Joint Genome Institute"/>
            <person name="Ahrendt S."/>
            <person name="Looney B.P."/>
            <person name="Miyauchi S."/>
            <person name="Morin E."/>
            <person name="Drula E."/>
            <person name="Courty P.E."/>
            <person name="Chicoki N."/>
            <person name="Fauchery L."/>
            <person name="Kohler A."/>
            <person name="Kuo A."/>
            <person name="Labutti K."/>
            <person name="Pangilinan J."/>
            <person name="Lipzen A."/>
            <person name="Riley R."/>
            <person name="Andreopoulos W."/>
            <person name="He G."/>
            <person name="Johnson J."/>
            <person name="Barry K.W."/>
            <person name="Grigoriev I.V."/>
            <person name="Nagy L."/>
            <person name="Hibbett D."/>
            <person name="Henrissat B."/>
            <person name="Matheny P.B."/>
            <person name="Labbe J."/>
            <person name="Martin F."/>
        </authorList>
    </citation>
    <scope>NUCLEOTIDE SEQUENCE</scope>
    <source>
        <strain evidence="1">HHB10654</strain>
    </source>
</reference>
<accession>A0ACB8T9Y8</accession>
<keyword evidence="2" id="KW-1185">Reference proteome</keyword>
<comment type="caution">
    <text evidence="1">The sequence shown here is derived from an EMBL/GenBank/DDBJ whole genome shotgun (WGS) entry which is preliminary data.</text>
</comment>
<dbReference type="EMBL" id="MU277197">
    <property type="protein sequence ID" value="KAI0064988.1"/>
    <property type="molecule type" value="Genomic_DNA"/>
</dbReference>
<dbReference type="Proteomes" id="UP000814140">
    <property type="component" value="Unassembled WGS sequence"/>
</dbReference>
<reference evidence="1" key="2">
    <citation type="journal article" date="2022" name="New Phytol.">
        <title>Evolutionary transition to the ectomycorrhizal habit in the genomes of a hyperdiverse lineage of mushroom-forming fungi.</title>
        <authorList>
            <person name="Looney B."/>
            <person name="Miyauchi S."/>
            <person name="Morin E."/>
            <person name="Drula E."/>
            <person name="Courty P.E."/>
            <person name="Kohler A."/>
            <person name="Kuo A."/>
            <person name="LaButti K."/>
            <person name="Pangilinan J."/>
            <person name="Lipzen A."/>
            <person name="Riley R."/>
            <person name="Andreopoulos W."/>
            <person name="He G."/>
            <person name="Johnson J."/>
            <person name="Nolan M."/>
            <person name="Tritt A."/>
            <person name="Barry K.W."/>
            <person name="Grigoriev I.V."/>
            <person name="Nagy L.G."/>
            <person name="Hibbett D."/>
            <person name="Henrissat B."/>
            <person name="Matheny P.B."/>
            <person name="Labbe J."/>
            <person name="Martin F.M."/>
        </authorList>
    </citation>
    <scope>NUCLEOTIDE SEQUENCE</scope>
    <source>
        <strain evidence="1">HHB10654</strain>
    </source>
</reference>